<gene>
    <name evidence="1" type="ORF">EYF80_033341</name>
</gene>
<accession>A0A4Z2GT40</accession>
<sequence length="114" mass="12855">MSSFCRLHSYDVWIIDALRCGRSWKLAKHLLLACPFPTSLGPAQLAAEALLDGFKAPVLDLKRQHPDQRSLLLQLFMGLRLARRVQKSCSVTRHFFSCLLLGKAMLADIHHSLS</sequence>
<keyword evidence="2" id="KW-1185">Reference proteome</keyword>
<proteinExistence type="predicted"/>
<protein>
    <submittedName>
        <fullName evidence="1">Uncharacterized protein</fullName>
    </submittedName>
</protein>
<reference evidence="1 2" key="1">
    <citation type="submission" date="2019-03" db="EMBL/GenBank/DDBJ databases">
        <title>First draft genome of Liparis tanakae, snailfish: a comprehensive survey of snailfish specific genes.</title>
        <authorList>
            <person name="Kim W."/>
            <person name="Song I."/>
            <person name="Jeong J.-H."/>
            <person name="Kim D."/>
            <person name="Kim S."/>
            <person name="Ryu S."/>
            <person name="Song J.Y."/>
            <person name="Lee S.K."/>
        </authorList>
    </citation>
    <scope>NUCLEOTIDE SEQUENCE [LARGE SCALE GENOMIC DNA]</scope>
    <source>
        <tissue evidence="1">Muscle</tissue>
    </source>
</reference>
<dbReference type="EMBL" id="SRLO01000428">
    <property type="protein sequence ID" value="TNN56471.1"/>
    <property type="molecule type" value="Genomic_DNA"/>
</dbReference>
<dbReference type="Proteomes" id="UP000314294">
    <property type="component" value="Unassembled WGS sequence"/>
</dbReference>
<organism evidence="1 2">
    <name type="scientific">Liparis tanakae</name>
    <name type="common">Tanaka's snailfish</name>
    <dbReference type="NCBI Taxonomy" id="230148"/>
    <lineage>
        <taxon>Eukaryota</taxon>
        <taxon>Metazoa</taxon>
        <taxon>Chordata</taxon>
        <taxon>Craniata</taxon>
        <taxon>Vertebrata</taxon>
        <taxon>Euteleostomi</taxon>
        <taxon>Actinopterygii</taxon>
        <taxon>Neopterygii</taxon>
        <taxon>Teleostei</taxon>
        <taxon>Neoteleostei</taxon>
        <taxon>Acanthomorphata</taxon>
        <taxon>Eupercaria</taxon>
        <taxon>Perciformes</taxon>
        <taxon>Cottioidei</taxon>
        <taxon>Cottales</taxon>
        <taxon>Liparidae</taxon>
        <taxon>Liparis</taxon>
    </lineage>
</organism>
<dbReference type="AlphaFoldDB" id="A0A4Z2GT40"/>
<evidence type="ECO:0000313" key="1">
    <source>
        <dbReference type="EMBL" id="TNN56471.1"/>
    </source>
</evidence>
<evidence type="ECO:0000313" key="2">
    <source>
        <dbReference type="Proteomes" id="UP000314294"/>
    </source>
</evidence>
<comment type="caution">
    <text evidence="1">The sequence shown here is derived from an EMBL/GenBank/DDBJ whole genome shotgun (WGS) entry which is preliminary data.</text>
</comment>
<name>A0A4Z2GT40_9TELE</name>